<dbReference type="RefSeq" id="WP_207902802.1">
    <property type="nucleotide sequence ID" value="NZ_SLUP01000001.1"/>
</dbReference>
<keyword evidence="2" id="KW-1185">Reference proteome</keyword>
<dbReference type="EMBL" id="SLUP01000001">
    <property type="protein sequence ID" value="TCL69116.1"/>
    <property type="molecule type" value="Genomic_DNA"/>
</dbReference>
<evidence type="ECO:0000313" key="2">
    <source>
        <dbReference type="Proteomes" id="UP000295455"/>
    </source>
</evidence>
<protein>
    <submittedName>
        <fullName evidence="1">Uncharacterized protein</fullName>
    </submittedName>
</protein>
<proteinExistence type="predicted"/>
<dbReference type="Proteomes" id="UP000295455">
    <property type="component" value="Unassembled WGS sequence"/>
</dbReference>
<reference evidence="1 2" key="1">
    <citation type="submission" date="2019-03" db="EMBL/GenBank/DDBJ databases">
        <title>Genomic Encyclopedia of Type Strains, Phase IV (KMG-IV): sequencing the most valuable type-strain genomes for metagenomic binning, comparative biology and taxonomic classification.</title>
        <authorList>
            <person name="Goeker M."/>
        </authorList>
    </citation>
    <scope>NUCLEOTIDE SEQUENCE [LARGE SCALE GENOMIC DNA]</scope>
    <source>
        <strain evidence="1 2">DSM 18792</strain>
    </source>
</reference>
<accession>A0A4R1RRZ5</accession>
<comment type="caution">
    <text evidence="1">The sequence shown here is derived from an EMBL/GenBank/DDBJ whole genome shotgun (WGS) entry which is preliminary data.</text>
</comment>
<gene>
    <name evidence="1" type="ORF">EV196_101548</name>
</gene>
<dbReference type="AlphaFoldDB" id="A0A4R1RRZ5"/>
<name>A0A4R1RRZ5_9FLAO</name>
<evidence type="ECO:0000313" key="1">
    <source>
        <dbReference type="EMBL" id="TCL69116.1"/>
    </source>
</evidence>
<sequence length="62" mass="7207">MVSCLAMTYYDKQMASCLAMTFPYSIYVITRRYDEVILLFEVVSYKLNPTTDGFVPRHDVSL</sequence>
<organism evidence="1 2">
    <name type="scientific">Mariniflexile fucanivorans</name>
    <dbReference type="NCBI Taxonomy" id="264023"/>
    <lineage>
        <taxon>Bacteria</taxon>
        <taxon>Pseudomonadati</taxon>
        <taxon>Bacteroidota</taxon>
        <taxon>Flavobacteriia</taxon>
        <taxon>Flavobacteriales</taxon>
        <taxon>Flavobacteriaceae</taxon>
        <taxon>Mariniflexile</taxon>
    </lineage>
</organism>